<feature type="transmembrane region" description="Helical" evidence="2">
    <location>
        <begin position="492"/>
        <end position="519"/>
    </location>
</feature>
<feature type="compositionally biased region" description="Low complexity" evidence="1">
    <location>
        <begin position="265"/>
        <end position="277"/>
    </location>
</feature>
<keyword evidence="4" id="KW-1185">Reference proteome</keyword>
<dbReference type="Gene3D" id="3.30.2090.10">
    <property type="entry name" value="Multidrug efflux transporter AcrB TolC docking domain, DN and DC subdomains"/>
    <property type="match status" value="3"/>
</dbReference>
<dbReference type="Gene3D" id="1.20.1640.10">
    <property type="entry name" value="Multidrug efflux transporter AcrB transmembrane domain"/>
    <property type="match status" value="3"/>
</dbReference>
<reference evidence="3" key="1">
    <citation type="submission" date="2020-06" db="EMBL/GenBank/DDBJ databases">
        <title>Paenibacillus sp. nov., isolated from soil.</title>
        <authorList>
            <person name="Seo Y.L."/>
        </authorList>
    </citation>
    <scope>NUCLEOTIDE SEQUENCE [LARGE SCALE GENOMIC DNA]</scope>
    <source>
        <strain evidence="3">JW14</strain>
    </source>
</reference>
<comment type="caution">
    <text evidence="3">The sequence shown here is derived from an EMBL/GenBank/DDBJ whole genome shotgun (WGS) entry which is preliminary data.</text>
</comment>
<dbReference type="PANTHER" id="PTHR32063">
    <property type="match status" value="1"/>
</dbReference>
<dbReference type="Pfam" id="PF00873">
    <property type="entry name" value="ACR_tran"/>
    <property type="match status" value="2"/>
</dbReference>
<dbReference type="EMBL" id="JABWCS010000208">
    <property type="protein sequence ID" value="NUU61301.1"/>
    <property type="molecule type" value="Genomic_DNA"/>
</dbReference>
<dbReference type="Gene3D" id="3.30.70.1430">
    <property type="entry name" value="Multidrug efflux transporter AcrB pore domain"/>
    <property type="match status" value="2"/>
</dbReference>
<feature type="transmembrane region" description="Helical" evidence="2">
    <location>
        <begin position="360"/>
        <end position="379"/>
    </location>
</feature>
<dbReference type="PRINTS" id="PR00702">
    <property type="entry name" value="ACRIFLAVINRP"/>
</dbReference>
<keyword evidence="2" id="KW-1133">Transmembrane helix</keyword>
<feature type="transmembrane region" description="Helical" evidence="2">
    <location>
        <begin position="386"/>
        <end position="406"/>
    </location>
</feature>
<evidence type="ECO:0000313" key="3">
    <source>
        <dbReference type="EMBL" id="NUU61301.1"/>
    </source>
</evidence>
<feature type="transmembrane region" description="Helical" evidence="2">
    <location>
        <begin position="412"/>
        <end position="439"/>
    </location>
</feature>
<dbReference type="RefSeq" id="WP_175371847.1">
    <property type="nucleotide sequence ID" value="NZ_JABWCS010000208.1"/>
</dbReference>
<evidence type="ECO:0000256" key="1">
    <source>
        <dbReference type="SAM" id="MobiDB-lite"/>
    </source>
</evidence>
<dbReference type="InterPro" id="IPR001036">
    <property type="entry name" value="Acrflvin-R"/>
</dbReference>
<accession>A0A850ETN0</accession>
<organism evidence="3 4">
    <name type="scientific">Paenibacillus agri</name>
    <dbReference type="NCBI Taxonomy" id="2744309"/>
    <lineage>
        <taxon>Bacteria</taxon>
        <taxon>Bacillati</taxon>
        <taxon>Bacillota</taxon>
        <taxon>Bacilli</taxon>
        <taxon>Bacillales</taxon>
        <taxon>Paenibacillaceae</taxon>
        <taxon>Paenibacillus</taxon>
    </lineage>
</organism>
<feature type="transmembrane region" description="Helical" evidence="2">
    <location>
        <begin position="876"/>
        <end position="895"/>
    </location>
</feature>
<dbReference type="SUPFAM" id="SSF82693">
    <property type="entry name" value="Multidrug efflux transporter AcrB pore domain, PN1, PN2, PC1 and PC2 subdomains"/>
    <property type="match status" value="2"/>
</dbReference>
<feature type="transmembrane region" description="Helical" evidence="2">
    <location>
        <begin position="547"/>
        <end position="572"/>
    </location>
</feature>
<proteinExistence type="predicted"/>
<feature type="transmembrane region" description="Helical" evidence="2">
    <location>
        <begin position="976"/>
        <end position="993"/>
    </location>
</feature>
<feature type="region of interest" description="Disordered" evidence="1">
    <location>
        <begin position="254"/>
        <end position="277"/>
    </location>
</feature>
<dbReference type="Gene3D" id="3.30.70.1320">
    <property type="entry name" value="Multidrug efflux transporter AcrB pore domain like"/>
    <property type="match status" value="2"/>
</dbReference>
<dbReference type="Proteomes" id="UP000564806">
    <property type="component" value="Unassembled WGS sequence"/>
</dbReference>
<evidence type="ECO:0000313" key="4">
    <source>
        <dbReference type="Proteomes" id="UP000564806"/>
    </source>
</evidence>
<feature type="transmembrane region" description="Helical" evidence="2">
    <location>
        <begin position="928"/>
        <end position="949"/>
    </location>
</feature>
<dbReference type="PANTHER" id="PTHR32063:SF0">
    <property type="entry name" value="SWARMING MOTILITY PROTEIN SWRC"/>
    <property type="match status" value="1"/>
</dbReference>
<dbReference type="SUPFAM" id="SSF82714">
    <property type="entry name" value="Multidrug efflux transporter AcrB TolC docking domain, DN and DC subdomains"/>
    <property type="match status" value="1"/>
</dbReference>
<sequence>MNLLSKISLKNSVAVLILFALIMGYGVYSATQIKQQTFPDIEFPAVFIQAINPGASTEEMETGVTKPIEDSLKNFAGYDSLTSTSTENASSISIQFPFGSDMDKLSTDIEASVAKLKLPENAKVSVQRLSAGAMPIYQAAIFSTGKDSGELTRKLEDDVVPALQKLEGVSSVTLKGAASDQLQIVVDKEKASRLGISLSSIQTALQGLNYALPLGNVNEGETTIPIRLSGSATTLQQIKDLPLGPAGGVGGGVAAAPGSSGGAGQQQARGAAGGAQVATPPPAIKLSDIATVTSSAQVDEITRYNGEPSFVLEVVKTQDANTADVGDAVQSLLDSYKNDHIEAHVISNQGEEIKESVNSLIREGLYGALFCIIIIFLFLRNVRATLISILSLPISIFATIAVMNQMGYTLNIMTLGGIAVSIGRIVDDSIVVIENIYRWRQEKGTSLKSKDLTYRATKEVISPVLSSTIATVVVFAPLGFVNGVIGEFFRPFSLAVVISIVASLLVAVMLIPVLGASFFKKVKPHKSESKLTGVYERLIKAALKRKWLVMILSLVLLAGSLSTIPLLGVAFLPADSVPTASIQLTLPAGSGTEQGDQVSKKVESYVKDLNGVTNYQVAVGGSADNPMRSSGSTANRATVTAQFTKDIDMEAVIDKAKADLPALVENVIPGTTVTVRAGEQQGLPSGNNIDVSLYSDNMDDLSKASKQIEDLMGQNSNLKDVTNNMNEVTPKWELTLNQQGIDEKVSPYVLMQAVSEQLKPVHAGSYTLDNKEQTVTLSYRQQITSLEELKSIPVPTAGGIRTLGDVADISVRDALVTVNHNDGKTYARVSGTVKGDNTSVVTREVQKDISALSLPDGVEVSYGGGMAMMQEGFTNLGIAMAAAVGLVFLVMSITFGGVVTPLIILSSLIFIPVGSLGALLVTGQALSMSGMIGMLMLVGIVVTNAVVLLDRVEKNRKSGQPITEAIVEACKTRLRPILMTALATMLALLPLALSGSSTSLISGGLAVTVIGGLFTSTLLTLIVVPVLYEIVWKKRKVREVENF</sequence>
<dbReference type="AlphaFoldDB" id="A0A850ETN0"/>
<feature type="compositionally biased region" description="Gly residues" evidence="1">
    <location>
        <begin position="254"/>
        <end position="264"/>
    </location>
</feature>
<name>A0A850ETN0_9BACL</name>
<dbReference type="GO" id="GO:0042910">
    <property type="term" value="F:xenobiotic transmembrane transporter activity"/>
    <property type="evidence" value="ECO:0007669"/>
    <property type="project" value="TreeGrafter"/>
</dbReference>
<feature type="transmembrane region" description="Helical" evidence="2">
    <location>
        <begin position="460"/>
        <end position="480"/>
    </location>
</feature>
<protein>
    <submittedName>
        <fullName evidence="3">Efflux RND transporter permease subunit</fullName>
    </submittedName>
</protein>
<feature type="transmembrane region" description="Helical" evidence="2">
    <location>
        <begin position="1005"/>
        <end position="1028"/>
    </location>
</feature>
<dbReference type="SUPFAM" id="SSF82866">
    <property type="entry name" value="Multidrug efflux transporter AcrB transmembrane domain"/>
    <property type="match status" value="2"/>
</dbReference>
<dbReference type="InterPro" id="IPR027463">
    <property type="entry name" value="AcrB_DN_DC_subdom"/>
</dbReference>
<keyword evidence="2" id="KW-0472">Membrane</keyword>
<gene>
    <name evidence="3" type="ORF">HPT30_13250</name>
</gene>
<dbReference type="Gene3D" id="3.30.70.1440">
    <property type="entry name" value="Multidrug efflux transporter AcrB pore domain"/>
    <property type="match status" value="1"/>
</dbReference>
<dbReference type="GO" id="GO:0005886">
    <property type="term" value="C:plasma membrane"/>
    <property type="evidence" value="ECO:0007669"/>
    <property type="project" value="TreeGrafter"/>
</dbReference>
<feature type="transmembrane region" description="Helical" evidence="2">
    <location>
        <begin position="902"/>
        <end position="922"/>
    </location>
</feature>
<evidence type="ECO:0000256" key="2">
    <source>
        <dbReference type="SAM" id="Phobius"/>
    </source>
</evidence>
<keyword evidence="2" id="KW-0812">Transmembrane</keyword>